<dbReference type="Proteomes" id="UP000070501">
    <property type="component" value="Unassembled WGS sequence"/>
</dbReference>
<dbReference type="InParanoid" id="A0A136IP23"/>
<proteinExistence type="predicted"/>
<dbReference type="EMBL" id="KQ964266">
    <property type="protein sequence ID" value="KXJ86671.1"/>
    <property type="molecule type" value="Genomic_DNA"/>
</dbReference>
<accession>A0A136IP23</accession>
<dbReference type="AlphaFoldDB" id="A0A136IP23"/>
<gene>
    <name evidence="1" type="ORF">Micbo1qcDRAFT_168142</name>
</gene>
<protein>
    <submittedName>
        <fullName evidence="1">Uncharacterized protein</fullName>
    </submittedName>
</protein>
<reference evidence="2" key="1">
    <citation type="submission" date="2016-02" db="EMBL/GenBank/DDBJ databases">
        <title>Draft genome sequence of Microdochium bolleyi, a fungal endophyte of beachgrass.</title>
        <authorList>
            <consortium name="DOE Joint Genome Institute"/>
            <person name="David A.S."/>
            <person name="May G."/>
            <person name="Haridas S."/>
            <person name="Lim J."/>
            <person name="Wang M."/>
            <person name="Labutti K."/>
            <person name="Lipzen A."/>
            <person name="Barry K."/>
            <person name="Grigoriev I.V."/>
        </authorList>
    </citation>
    <scope>NUCLEOTIDE SEQUENCE [LARGE SCALE GENOMIC DNA]</scope>
    <source>
        <strain evidence="2">J235TASD1</strain>
    </source>
</reference>
<evidence type="ECO:0000313" key="2">
    <source>
        <dbReference type="Proteomes" id="UP000070501"/>
    </source>
</evidence>
<keyword evidence="2" id="KW-1185">Reference proteome</keyword>
<evidence type="ECO:0000313" key="1">
    <source>
        <dbReference type="EMBL" id="KXJ86671.1"/>
    </source>
</evidence>
<name>A0A136IP23_9PEZI</name>
<organism evidence="1 2">
    <name type="scientific">Microdochium bolleyi</name>
    <dbReference type="NCBI Taxonomy" id="196109"/>
    <lineage>
        <taxon>Eukaryota</taxon>
        <taxon>Fungi</taxon>
        <taxon>Dikarya</taxon>
        <taxon>Ascomycota</taxon>
        <taxon>Pezizomycotina</taxon>
        <taxon>Sordariomycetes</taxon>
        <taxon>Xylariomycetidae</taxon>
        <taxon>Xylariales</taxon>
        <taxon>Microdochiaceae</taxon>
        <taxon>Microdochium</taxon>
    </lineage>
</organism>
<sequence>MAMAFVACFKQRRGPAPASTSRPVETRLGSTSLSRRTAAHFRLLLPASVLDTRPPQSSTRLFDSTYLAAVPRGWPSASHDKSLCLLCFSVSSVTARSQ</sequence>